<comment type="caution">
    <text evidence="1">The sequence shown here is derived from an EMBL/GenBank/DDBJ whole genome shotgun (WGS) entry which is preliminary data.</text>
</comment>
<dbReference type="Proteomes" id="UP000887159">
    <property type="component" value="Unassembled WGS sequence"/>
</dbReference>
<gene>
    <name evidence="1" type="ORF">TNCV_5075591</name>
</gene>
<name>A0A8X6S185_TRICX</name>
<dbReference type="EMBL" id="BMAU01021225">
    <property type="protein sequence ID" value="GFY01092.1"/>
    <property type="molecule type" value="Genomic_DNA"/>
</dbReference>
<organism evidence="1 2">
    <name type="scientific">Trichonephila clavipes</name>
    <name type="common">Golden silk orbweaver</name>
    <name type="synonym">Nephila clavipes</name>
    <dbReference type="NCBI Taxonomy" id="2585209"/>
    <lineage>
        <taxon>Eukaryota</taxon>
        <taxon>Metazoa</taxon>
        <taxon>Ecdysozoa</taxon>
        <taxon>Arthropoda</taxon>
        <taxon>Chelicerata</taxon>
        <taxon>Arachnida</taxon>
        <taxon>Araneae</taxon>
        <taxon>Araneomorphae</taxon>
        <taxon>Entelegynae</taxon>
        <taxon>Araneoidea</taxon>
        <taxon>Nephilidae</taxon>
        <taxon>Trichonephila</taxon>
    </lineage>
</organism>
<evidence type="ECO:0000313" key="2">
    <source>
        <dbReference type="Proteomes" id="UP000887159"/>
    </source>
</evidence>
<keyword evidence="2" id="KW-1185">Reference proteome</keyword>
<protein>
    <submittedName>
        <fullName evidence="1">Uncharacterized protein</fullName>
    </submittedName>
</protein>
<sequence>MRIVPRAIGCRHLLYSINIWISVWPFRSNYPKRSSSLSVVRDINWSPGSPMDAIATNGEQWMLSHQVAFI</sequence>
<proteinExistence type="predicted"/>
<dbReference type="AlphaFoldDB" id="A0A8X6S185"/>
<reference evidence="1" key="1">
    <citation type="submission" date="2020-08" db="EMBL/GenBank/DDBJ databases">
        <title>Multicomponent nature underlies the extraordinary mechanical properties of spider dragline silk.</title>
        <authorList>
            <person name="Kono N."/>
            <person name="Nakamura H."/>
            <person name="Mori M."/>
            <person name="Yoshida Y."/>
            <person name="Ohtoshi R."/>
            <person name="Malay A.D."/>
            <person name="Moran D.A.P."/>
            <person name="Tomita M."/>
            <person name="Numata K."/>
            <person name="Arakawa K."/>
        </authorList>
    </citation>
    <scope>NUCLEOTIDE SEQUENCE</scope>
</reference>
<evidence type="ECO:0000313" key="1">
    <source>
        <dbReference type="EMBL" id="GFY01092.1"/>
    </source>
</evidence>
<accession>A0A8X6S185</accession>